<dbReference type="SUPFAM" id="SSF51338">
    <property type="entry name" value="Composite domain of metallo-dependent hydrolases"/>
    <property type="match status" value="1"/>
</dbReference>
<sequence length="416" mass="46902">MNTLLLKNVRLEEAFEHEKEHIVATRTAIYDVLIENGHVKQLDKNIPVTDDMKVLDAQHQLLVPSFREMHIHIDKTYFGGEWQAPRPITKGILTRIEEEQILLPKQLPTAAYRAEEMVKWLIAQGHTHIRSHCNVDPQIGTKHIEITKQVLEKYKEQITYDIVAFPQHGLLRSNVEGLMREAMTMGATLVGGVDPSIVDRNIDKSLQTTMQIAQDYHTGIDIHIHTANTLGEFEFYKLIDLTKQAKKEGQVTISHAMALADLPQPQLENLVQAMASVQMDVTTTVPIAIHRATIPIPYLYEKGVNVSVGHDSLTDHWSPYGTGNTITKLNVMAERFRFMDEYSLSRAWKYASGGITPLNDEGERVWPKVGDMANMLLVDGVSTAHVVARRCPISTVISQGNIIHQQDVGELKGEFR</sequence>
<dbReference type="InterPro" id="IPR032466">
    <property type="entry name" value="Metal_Hydrolase"/>
</dbReference>
<name>A0A2S0JXX7_LYSSH</name>
<dbReference type="Proteomes" id="UP000238825">
    <property type="component" value="Chromosome"/>
</dbReference>
<dbReference type="Gene3D" id="2.30.40.10">
    <property type="entry name" value="Urease, subunit C, domain 1"/>
    <property type="match status" value="1"/>
</dbReference>
<protein>
    <submittedName>
        <fullName evidence="2">Deaminase</fullName>
        <ecNumber evidence="3">3.5.4.42</ecNumber>
    </submittedName>
</protein>
<dbReference type="RefSeq" id="WP_024363723.1">
    <property type="nucleotide sequence ID" value="NZ_BJNS01000002.1"/>
</dbReference>
<dbReference type="InterPro" id="IPR052349">
    <property type="entry name" value="Metallo-hydrolase_Enzymes"/>
</dbReference>
<dbReference type="EC" id="3.5.4.42" evidence="3"/>
<dbReference type="PANTHER" id="PTHR32027:SF9">
    <property type="entry name" value="BLL3847 PROTEIN"/>
    <property type="match status" value="1"/>
</dbReference>
<evidence type="ECO:0000313" key="5">
    <source>
        <dbReference type="Proteomes" id="UP000255295"/>
    </source>
</evidence>
<gene>
    <name evidence="3" type="primary">atzC_2</name>
    <name evidence="2" type="ORF">LS41612_06015</name>
    <name evidence="3" type="ORF">NCTC10338_03563</name>
</gene>
<dbReference type="EMBL" id="CP019980">
    <property type="protein sequence ID" value="AVK95824.1"/>
    <property type="molecule type" value="Genomic_DNA"/>
</dbReference>
<reference evidence="3 5" key="2">
    <citation type="submission" date="2018-06" db="EMBL/GenBank/DDBJ databases">
        <authorList>
            <consortium name="Pathogen Informatics"/>
            <person name="Doyle S."/>
        </authorList>
    </citation>
    <scope>NUCLEOTIDE SEQUENCE [LARGE SCALE GENOMIC DNA]</scope>
    <source>
        <strain evidence="3 5">NCTC10338</strain>
    </source>
</reference>
<dbReference type="Gene3D" id="3.20.20.140">
    <property type="entry name" value="Metal-dependent hydrolases"/>
    <property type="match status" value="1"/>
</dbReference>
<dbReference type="Pfam" id="PF07969">
    <property type="entry name" value="Amidohydro_3"/>
    <property type="match status" value="1"/>
</dbReference>
<dbReference type="GeneID" id="48275749"/>
<evidence type="ECO:0000313" key="4">
    <source>
        <dbReference type="Proteomes" id="UP000238825"/>
    </source>
</evidence>
<reference evidence="2 4" key="1">
    <citation type="submission" date="2017-03" db="EMBL/GenBank/DDBJ databases">
        <title>The whole genome sequencing and assembly of Lysinibacillus sphaericus DSM 28T strain.</title>
        <authorList>
            <person name="Lee Y.-J."/>
            <person name="Yi H."/>
            <person name="Bahn Y.-S."/>
            <person name="Kim J.F."/>
            <person name="Lee D.-W."/>
        </authorList>
    </citation>
    <scope>NUCLEOTIDE SEQUENCE [LARGE SCALE GENOMIC DNA]</scope>
    <source>
        <strain evidence="2 4">DSM 28</strain>
    </source>
</reference>
<organism evidence="2 4">
    <name type="scientific">Lysinibacillus sphaericus</name>
    <name type="common">Bacillus sphaericus</name>
    <dbReference type="NCBI Taxonomy" id="1421"/>
    <lineage>
        <taxon>Bacteria</taxon>
        <taxon>Bacillati</taxon>
        <taxon>Bacillota</taxon>
        <taxon>Bacilli</taxon>
        <taxon>Bacillales</taxon>
        <taxon>Bacillaceae</taxon>
        <taxon>Lysinibacillus</taxon>
    </lineage>
</organism>
<evidence type="ECO:0000313" key="2">
    <source>
        <dbReference type="EMBL" id="AVK95824.1"/>
    </source>
</evidence>
<dbReference type="SUPFAM" id="SSF51556">
    <property type="entry name" value="Metallo-dependent hydrolases"/>
    <property type="match status" value="1"/>
</dbReference>
<dbReference type="GO" id="GO:0018764">
    <property type="term" value="F:N-isopropylammelide isopropylaminohydrolase activity"/>
    <property type="evidence" value="ECO:0007669"/>
    <property type="project" value="UniProtKB-EC"/>
</dbReference>
<dbReference type="InterPro" id="IPR011059">
    <property type="entry name" value="Metal-dep_hydrolase_composite"/>
</dbReference>
<accession>A0A2S0JXX7</accession>
<dbReference type="NCBIfam" id="NF005312">
    <property type="entry name" value="PRK06846.1"/>
    <property type="match status" value="1"/>
</dbReference>
<evidence type="ECO:0000313" key="3">
    <source>
        <dbReference type="EMBL" id="SUV18433.1"/>
    </source>
</evidence>
<dbReference type="EMBL" id="UFSZ01000001">
    <property type="protein sequence ID" value="SUV18433.1"/>
    <property type="molecule type" value="Genomic_DNA"/>
</dbReference>
<feature type="domain" description="Amidohydrolase 3" evidence="1">
    <location>
        <begin position="173"/>
        <end position="403"/>
    </location>
</feature>
<evidence type="ECO:0000259" key="1">
    <source>
        <dbReference type="Pfam" id="PF07969"/>
    </source>
</evidence>
<dbReference type="GO" id="GO:0016814">
    <property type="term" value="F:hydrolase activity, acting on carbon-nitrogen (but not peptide) bonds, in cyclic amidines"/>
    <property type="evidence" value="ECO:0007669"/>
    <property type="project" value="TreeGrafter"/>
</dbReference>
<proteinExistence type="predicted"/>
<dbReference type="PANTHER" id="PTHR32027">
    <property type="entry name" value="CYTOSINE DEAMINASE"/>
    <property type="match status" value="1"/>
</dbReference>
<keyword evidence="3" id="KW-0378">Hydrolase</keyword>
<dbReference type="InterPro" id="IPR013108">
    <property type="entry name" value="Amidohydro_3"/>
</dbReference>
<dbReference type="Proteomes" id="UP000255295">
    <property type="component" value="Unassembled WGS sequence"/>
</dbReference>
<dbReference type="CDD" id="cd01293">
    <property type="entry name" value="Bact_CD"/>
    <property type="match status" value="1"/>
</dbReference>
<dbReference type="AlphaFoldDB" id="A0A2S0JXX7"/>